<dbReference type="RefSeq" id="WP_185059290.1">
    <property type="nucleotide sequence ID" value="NZ_BAABJP010000015.1"/>
</dbReference>
<proteinExistence type="inferred from homology"/>
<dbReference type="InterPro" id="IPR014748">
    <property type="entry name" value="Enoyl-CoA_hydra_C"/>
</dbReference>
<reference evidence="8" key="1">
    <citation type="journal article" date="2019" name="Int. J. Syst. Evol. Microbiol.">
        <title>The Global Catalogue of Microorganisms (GCM) 10K type strain sequencing project: providing services to taxonomists for standard genome sequencing and annotation.</title>
        <authorList>
            <consortium name="The Broad Institute Genomics Platform"/>
            <consortium name="The Broad Institute Genome Sequencing Center for Infectious Disease"/>
            <person name="Wu L."/>
            <person name="Ma J."/>
        </authorList>
    </citation>
    <scope>NUCLEOTIDE SEQUENCE [LARGE SCALE GENOMIC DNA]</scope>
    <source>
        <strain evidence="8">JCM 18303</strain>
    </source>
</reference>
<evidence type="ECO:0000256" key="3">
    <source>
        <dbReference type="ARBA" id="ARBA00022832"/>
    </source>
</evidence>
<evidence type="ECO:0000313" key="8">
    <source>
        <dbReference type="Proteomes" id="UP001428817"/>
    </source>
</evidence>
<accession>A0ABP9Q739</accession>
<organism evidence="7 8">
    <name type="scientific">Pseudonocardia eucalypti</name>
    <dbReference type="NCBI Taxonomy" id="648755"/>
    <lineage>
        <taxon>Bacteria</taxon>
        <taxon>Bacillati</taxon>
        <taxon>Actinomycetota</taxon>
        <taxon>Actinomycetes</taxon>
        <taxon>Pseudonocardiales</taxon>
        <taxon>Pseudonocardiaceae</taxon>
        <taxon>Pseudonocardia</taxon>
    </lineage>
</organism>
<protein>
    <submittedName>
        <fullName evidence="7">Crotonase/enoyl-CoA hydratase family protein</fullName>
    </submittedName>
</protein>
<comment type="caution">
    <text evidence="7">The sequence shown here is derived from an EMBL/GenBank/DDBJ whole genome shotgun (WGS) entry which is preliminary data.</text>
</comment>
<dbReference type="SUPFAM" id="SSF52096">
    <property type="entry name" value="ClpP/crotonase"/>
    <property type="match status" value="1"/>
</dbReference>
<keyword evidence="4" id="KW-0443">Lipid metabolism</keyword>
<dbReference type="CDD" id="cd06558">
    <property type="entry name" value="crotonase-like"/>
    <property type="match status" value="1"/>
</dbReference>
<evidence type="ECO:0000256" key="1">
    <source>
        <dbReference type="ARBA" id="ARBA00005005"/>
    </source>
</evidence>
<sequence length="271" mass="29730">MHTDFKTLTLTVEDGVADLRLNRPDRANAMNVDMWQELREAARAADAAPEVRVVVLRGEGKHFCAGIDLGMLANGLGRPDLELGRAAEERRRAILDLQDTLTWLERCRKPVLAAIHGSCIGAGLDLAVACDLRYVTADAQFVLKEVDMGLAADVGVLQRLPRIVGEGVTRELAYTCRSVSGTEAAELRLANRCFGNREEMYKGVAEVARELAAKPPLALRNTKQTITYARDHTVADGLDQIATWNAWALQTTDLAEAMQAFVEKRPGNYGE</sequence>
<dbReference type="Proteomes" id="UP001428817">
    <property type="component" value="Unassembled WGS sequence"/>
</dbReference>
<evidence type="ECO:0000256" key="6">
    <source>
        <dbReference type="RuleBase" id="RU003707"/>
    </source>
</evidence>
<dbReference type="InterPro" id="IPR029045">
    <property type="entry name" value="ClpP/crotonase-like_dom_sf"/>
</dbReference>
<evidence type="ECO:0000256" key="5">
    <source>
        <dbReference type="ARBA" id="ARBA00023235"/>
    </source>
</evidence>
<evidence type="ECO:0000256" key="4">
    <source>
        <dbReference type="ARBA" id="ARBA00023098"/>
    </source>
</evidence>
<name>A0ABP9Q739_9PSEU</name>
<evidence type="ECO:0000256" key="2">
    <source>
        <dbReference type="ARBA" id="ARBA00005254"/>
    </source>
</evidence>
<dbReference type="PANTHER" id="PTHR43149:SF1">
    <property type="entry name" value="DELTA(3,5)-DELTA(2,4)-DIENOYL-COA ISOMERASE, MITOCHONDRIAL"/>
    <property type="match status" value="1"/>
</dbReference>
<dbReference type="PANTHER" id="PTHR43149">
    <property type="entry name" value="ENOYL-COA HYDRATASE"/>
    <property type="match status" value="1"/>
</dbReference>
<gene>
    <name evidence="7" type="ORF">GCM10023321_36070</name>
</gene>
<dbReference type="Pfam" id="PF00378">
    <property type="entry name" value="ECH_1"/>
    <property type="match status" value="1"/>
</dbReference>
<dbReference type="InterPro" id="IPR001753">
    <property type="entry name" value="Enoyl-CoA_hydra/iso"/>
</dbReference>
<dbReference type="PROSITE" id="PS00166">
    <property type="entry name" value="ENOYL_COA_HYDRATASE"/>
    <property type="match status" value="1"/>
</dbReference>
<keyword evidence="5" id="KW-0413">Isomerase</keyword>
<dbReference type="InterPro" id="IPR045002">
    <property type="entry name" value="Ech1-like"/>
</dbReference>
<dbReference type="NCBIfam" id="NF004794">
    <property type="entry name" value="PRK06142.1"/>
    <property type="match status" value="1"/>
</dbReference>
<evidence type="ECO:0000313" key="7">
    <source>
        <dbReference type="EMBL" id="GAA5157598.1"/>
    </source>
</evidence>
<keyword evidence="8" id="KW-1185">Reference proteome</keyword>
<dbReference type="InterPro" id="IPR018376">
    <property type="entry name" value="Enoyl-CoA_hyd/isom_CS"/>
</dbReference>
<comment type="similarity">
    <text evidence="2 6">Belongs to the enoyl-CoA hydratase/isomerase family.</text>
</comment>
<dbReference type="EMBL" id="BAABJP010000015">
    <property type="protein sequence ID" value="GAA5157598.1"/>
    <property type="molecule type" value="Genomic_DNA"/>
</dbReference>
<keyword evidence="3" id="KW-0276">Fatty acid metabolism</keyword>
<dbReference type="Gene3D" id="1.10.12.10">
    <property type="entry name" value="Lyase 2-enoyl-coa Hydratase, Chain A, domain 2"/>
    <property type="match status" value="1"/>
</dbReference>
<dbReference type="Gene3D" id="3.90.226.10">
    <property type="entry name" value="2-enoyl-CoA Hydratase, Chain A, domain 1"/>
    <property type="match status" value="1"/>
</dbReference>
<comment type="pathway">
    <text evidence="1">Lipid metabolism; fatty acid beta-oxidation.</text>
</comment>